<dbReference type="Pfam" id="PF07898">
    <property type="entry name" value="DUF1676"/>
    <property type="match status" value="2"/>
</dbReference>
<dbReference type="PANTHER" id="PTHR21879">
    <property type="entry name" value="FI03362P-RELATED-RELATED"/>
    <property type="match status" value="1"/>
</dbReference>
<evidence type="ECO:0000256" key="1">
    <source>
        <dbReference type="SAM" id="Phobius"/>
    </source>
</evidence>
<organism evidence="3 4">
    <name type="scientific">Phyllotreta striolata</name>
    <name type="common">Striped flea beetle</name>
    <name type="synonym">Crioceris striolata</name>
    <dbReference type="NCBI Taxonomy" id="444603"/>
    <lineage>
        <taxon>Eukaryota</taxon>
        <taxon>Metazoa</taxon>
        <taxon>Ecdysozoa</taxon>
        <taxon>Arthropoda</taxon>
        <taxon>Hexapoda</taxon>
        <taxon>Insecta</taxon>
        <taxon>Pterygota</taxon>
        <taxon>Neoptera</taxon>
        <taxon>Endopterygota</taxon>
        <taxon>Coleoptera</taxon>
        <taxon>Polyphaga</taxon>
        <taxon>Cucujiformia</taxon>
        <taxon>Chrysomeloidea</taxon>
        <taxon>Chrysomelidae</taxon>
        <taxon>Galerucinae</taxon>
        <taxon>Alticini</taxon>
        <taxon>Phyllotreta</taxon>
    </lineage>
</organism>
<keyword evidence="4" id="KW-1185">Reference proteome</keyword>
<dbReference type="EMBL" id="OU900096">
    <property type="protein sequence ID" value="CAG9860639.1"/>
    <property type="molecule type" value="Genomic_DNA"/>
</dbReference>
<sequence>MNRFSCVLLLALTLAVSCTGHQSAVELVEDIYRTCLSEFSLSCAKSKTLGWFKETSNKRIIRITDDLDIRKSFDIENEVERGNQRDVLDRFEDFLQSHEIVAKLPGLLRPDGPFGQFIPRSFEARDISLPLAPRGHASKLIKRVIFPFLLGLKFKTAVIVPLALALIALKTWKALTLGLLSLVLTGAITIFSKLLGPKAPAYEVLHYQPHVAYPHVDVLPAQIAPTIAHPVLANLSAGEVLQDVYYTCVQEFDLSCVKPKALHWLSDVAEDEEIRITENLMIVKRDNPQSEKERGFSNDVFEKFEDFLQTHDLVLTAPEFIPRSLGTGPIKVPLAETGKYSVGRSSKVVKKVILPFLLGLKFKAAVLVPLALALIALKTWKALTLGLLSLVLTGALLIFKFTKPKVVNYEVIHVPPHVEHVEHLDHPPTASGWEHPGYGRQLTGNEMAYNAYL</sequence>
<dbReference type="OrthoDB" id="8119930at2759"/>
<evidence type="ECO:0000313" key="4">
    <source>
        <dbReference type="Proteomes" id="UP001153712"/>
    </source>
</evidence>
<feature type="signal peptide" evidence="2">
    <location>
        <begin position="1"/>
        <end position="20"/>
    </location>
</feature>
<dbReference type="AlphaFoldDB" id="A0A9N9TR28"/>
<feature type="transmembrane region" description="Helical" evidence="1">
    <location>
        <begin position="144"/>
        <end position="169"/>
    </location>
</feature>
<keyword evidence="2" id="KW-0732">Signal</keyword>
<dbReference type="GO" id="GO:0016020">
    <property type="term" value="C:membrane"/>
    <property type="evidence" value="ECO:0007669"/>
    <property type="project" value="TreeGrafter"/>
</dbReference>
<evidence type="ECO:0008006" key="5">
    <source>
        <dbReference type="Google" id="ProtNLM"/>
    </source>
</evidence>
<name>A0A9N9TR28_PHYSR</name>
<keyword evidence="1" id="KW-1133">Transmembrane helix</keyword>
<feature type="transmembrane region" description="Helical" evidence="1">
    <location>
        <begin position="175"/>
        <end position="195"/>
    </location>
</feature>
<feature type="transmembrane region" description="Helical" evidence="1">
    <location>
        <begin position="352"/>
        <end position="376"/>
    </location>
</feature>
<accession>A0A9N9TR28</accession>
<keyword evidence="1" id="KW-0472">Membrane</keyword>
<evidence type="ECO:0000313" key="3">
    <source>
        <dbReference type="EMBL" id="CAG9860639.1"/>
    </source>
</evidence>
<dbReference type="Proteomes" id="UP001153712">
    <property type="component" value="Chromosome 3"/>
</dbReference>
<feature type="transmembrane region" description="Helical" evidence="1">
    <location>
        <begin position="382"/>
        <end position="399"/>
    </location>
</feature>
<dbReference type="PROSITE" id="PS51257">
    <property type="entry name" value="PROKAR_LIPOPROTEIN"/>
    <property type="match status" value="1"/>
</dbReference>
<evidence type="ECO:0000256" key="2">
    <source>
        <dbReference type="SAM" id="SignalP"/>
    </source>
</evidence>
<proteinExistence type="predicted"/>
<reference evidence="3" key="1">
    <citation type="submission" date="2022-01" db="EMBL/GenBank/DDBJ databases">
        <authorList>
            <person name="King R."/>
        </authorList>
    </citation>
    <scope>NUCLEOTIDE SEQUENCE</scope>
</reference>
<keyword evidence="1" id="KW-0812">Transmembrane</keyword>
<gene>
    <name evidence="3" type="ORF">PHYEVI_LOCUS6988</name>
</gene>
<dbReference type="PANTHER" id="PTHR21879:SF13">
    <property type="entry name" value="OSIRIS 18"/>
    <property type="match status" value="1"/>
</dbReference>
<protein>
    <recommendedName>
        <fullName evidence="5">Osiris 18</fullName>
    </recommendedName>
</protein>
<feature type="chain" id="PRO_5040281179" description="Osiris 18" evidence="2">
    <location>
        <begin position="21"/>
        <end position="453"/>
    </location>
</feature>
<dbReference type="InterPro" id="IPR012464">
    <property type="entry name" value="DUF1676"/>
</dbReference>